<dbReference type="AlphaFoldDB" id="A0A6N6KA00"/>
<dbReference type="PROSITE" id="PS51257">
    <property type="entry name" value="PROKAR_LIPOPROTEIN"/>
    <property type="match status" value="1"/>
</dbReference>
<evidence type="ECO:0008006" key="4">
    <source>
        <dbReference type="Google" id="ProtNLM"/>
    </source>
</evidence>
<evidence type="ECO:0000256" key="1">
    <source>
        <dbReference type="SAM" id="SignalP"/>
    </source>
</evidence>
<accession>A0A6N6KA00</accession>
<dbReference type="RefSeq" id="WP_149691557.1">
    <property type="nucleotide sequence ID" value="NZ_QRDC01000004.1"/>
</dbReference>
<proteinExistence type="predicted"/>
<dbReference type="Proteomes" id="UP000468420">
    <property type="component" value="Unassembled WGS sequence"/>
</dbReference>
<keyword evidence="1" id="KW-0732">Signal</keyword>
<feature type="signal peptide" evidence="1">
    <location>
        <begin position="1"/>
        <end position="22"/>
    </location>
</feature>
<organism evidence="2 3">
    <name type="scientific">Citrobacter pasteurii</name>
    <dbReference type="NCBI Taxonomy" id="1563222"/>
    <lineage>
        <taxon>Bacteria</taxon>
        <taxon>Pseudomonadati</taxon>
        <taxon>Pseudomonadota</taxon>
        <taxon>Gammaproteobacteria</taxon>
        <taxon>Enterobacterales</taxon>
        <taxon>Enterobacteriaceae</taxon>
        <taxon>Citrobacter</taxon>
    </lineage>
</organism>
<evidence type="ECO:0000313" key="2">
    <source>
        <dbReference type="EMBL" id="KAA1279698.1"/>
    </source>
</evidence>
<reference evidence="2 3" key="1">
    <citation type="submission" date="2018-08" db="EMBL/GenBank/DDBJ databases">
        <title>Complete genomic analysis of a Citrobacter pasteurii isolated from cockles (Cerastoderma edule) containing a new chromosomic qnrB allele.</title>
        <authorList>
            <person name="Rodrigues A."/>
            <person name="Baptista T."/>
            <person name="Quesada A."/>
            <person name="Campos M.J."/>
        </authorList>
    </citation>
    <scope>NUCLEOTIDE SEQUENCE [LARGE SCALE GENOMIC DNA]</scope>
    <source>
        <strain evidence="2 3">BA18</strain>
    </source>
</reference>
<gene>
    <name evidence="2" type="ORF">DXF85_07250</name>
</gene>
<feature type="chain" id="PRO_5026866578" description="Outer membrane lipoprotein" evidence="1">
    <location>
        <begin position="23"/>
        <end position="111"/>
    </location>
</feature>
<protein>
    <recommendedName>
        <fullName evidence="4">Outer membrane lipoprotein</fullName>
    </recommendedName>
</protein>
<name>A0A6N6KA00_9ENTR</name>
<dbReference type="InterPro" id="IPR025731">
    <property type="entry name" value="YecR-like"/>
</dbReference>
<evidence type="ECO:0000313" key="3">
    <source>
        <dbReference type="Proteomes" id="UP000468420"/>
    </source>
</evidence>
<comment type="caution">
    <text evidence="2">The sequence shown here is derived from an EMBL/GenBank/DDBJ whole genome shotgun (WGS) entry which is preliminary data.</text>
</comment>
<dbReference type="Pfam" id="PF13992">
    <property type="entry name" value="YecR"/>
    <property type="match status" value="1"/>
</dbReference>
<dbReference type="EMBL" id="QRDC01000004">
    <property type="protein sequence ID" value="KAA1279698.1"/>
    <property type="molecule type" value="Genomic_DNA"/>
</dbReference>
<sequence length="111" mass="11875">MKTFILALLPLMLTGCTITKQAQVSEASNITGVVRLTYNQAMLQTARTDDYVAQGTATKACQRMGYASAVGFGQPVATCSVYAGSLCLSTKITQSWQCHGVAVPQTSTFHY</sequence>